<proteinExistence type="predicted"/>
<dbReference type="EMBL" id="KZ859027">
    <property type="protein sequence ID" value="RDW24602.1"/>
    <property type="molecule type" value="Genomic_DNA"/>
</dbReference>
<evidence type="ECO:0000313" key="2">
    <source>
        <dbReference type="EMBL" id="RDW24602.1"/>
    </source>
</evidence>
<reference evidence="2 3" key="1">
    <citation type="submission" date="2018-07" db="EMBL/GenBank/DDBJ databases">
        <title>Draft Genome Assemblies for Five Robust Yarrowia lipolytica Strains Exhibiting High Lipid Production and Pentose Sugar Utilization and Sugar Alcohol Secretion from Undetoxified Lignocellulosic Biomass Hydrolysates.</title>
        <authorList>
            <consortium name="DOE Joint Genome Institute"/>
            <person name="Walker C."/>
            <person name="Ryu S."/>
            <person name="Na H."/>
            <person name="Zane M."/>
            <person name="LaButti K."/>
            <person name="Lipzen A."/>
            <person name="Haridas S."/>
            <person name="Barry K."/>
            <person name="Grigoriev I.V."/>
            <person name="Quarterman J."/>
            <person name="Slininger P."/>
            <person name="Dien B."/>
            <person name="Trinh C.T."/>
        </authorList>
    </citation>
    <scope>NUCLEOTIDE SEQUENCE [LARGE SCALE GENOMIC DNA]</scope>
    <source>
        <strain evidence="2 3">YB392</strain>
    </source>
</reference>
<dbReference type="AlphaFoldDB" id="A0A371C3A3"/>
<name>A0A371C3A3_YARLL</name>
<protein>
    <submittedName>
        <fullName evidence="2">Uncharacterized protein</fullName>
    </submittedName>
</protein>
<evidence type="ECO:0000313" key="3">
    <source>
        <dbReference type="Proteomes" id="UP000256601"/>
    </source>
</evidence>
<feature type="signal peptide" evidence="1">
    <location>
        <begin position="1"/>
        <end position="31"/>
    </location>
</feature>
<dbReference type="Proteomes" id="UP000256601">
    <property type="component" value="Unassembled WGS sequence"/>
</dbReference>
<accession>A0A371C3A3</accession>
<feature type="chain" id="PRO_5030068651" evidence="1">
    <location>
        <begin position="32"/>
        <end position="110"/>
    </location>
</feature>
<organism evidence="2 3">
    <name type="scientific">Yarrowia lipolytica</name>
    <name type="common">Candida lipolytica</name>
    <dbReference type="NCBI Taxonomy" id="4952"/>
    <lineage>
        <taxon>Eukaryota</taxon>
        <taxon>Fungi</taxon>
        <taxon>Dikarya</taxon>
        <taxon>Ascomycota</taxon>
        <taxon>Saccharomycotina</taxon>
        <taxon>Dipodascomycetes</taxon>
        <taxon>Dipodascales</taxon>
        <taxon>Dipodascales incertae sedis</taxon>
        <taxon>Yarrowia</taxon>
    </lineage>
</organism>
<keyword evidence="1" id="KW-0732">Signal</keyword>
<sequence length="110" mass="12441">MPISSFYWCIRWLFDHLFVVVYIVHPRSLSSQRCPQNTSESATIRSLPGVPQHSMLYHSTPLDELIPVIHLSFLCHLFPSSNALPHTSVESSEQRSTSVTLQYQLCVVGG</sequence>
<gene>
    <name evidence="2" type="ORF">B0I71DRAFT_134016</name>
</gene>
<evidence type="ECO:0000256" key="1">
    <source>
        <dbReference type="SAM" id="SignalP"/>
    </source>
</evidence>